<sequence length="403" mass="43086">MSSTKRASLAGLAALSLILGGCSTTTPRVPYTQAEAESADVPGMPSDVRFYADAPAFVFERFRQGVAAQAQARHEPVTFLALSSGGADGAFGAGFIRGLTETRQRPEFTIVSGISTGALMAPFVFLGPRYDDTLQKLYTDGYASALVKNVNLLNAVVGNAFVDSDKLGKFIAQYIDQDVLDAVAAEHRKGRRLIVISTNLDQQRSVIWNMGAIANSHAPGALKLFRQVLAASASIPALFPPRLIDVESGGHAFQEMHVDGVALRQLYVAPDEVIYGGRSGAANPIKDLYILVNNKIDPTFKVVDDTTVSVAARSLSTILKREGRNNVLSSYAYAQSHGMGYHIAFIDADVPEPPSGDAADQFSTEYMATLFARGEARGRQPSPWLSHPPLSTDPTGHALTAAQ</sequence>
<dbReference type="PROSITE" id="PS51257">
    <property type="entry name" value="PROKAR_LIPOPROTEIN"/>
    <property type="match status" value="1"/>
</dbReference>
<dbReference type="AlphaFoldDB" id="A0A4Q2U577"/>
<name>A0A4Q2U577_9HYPH</name>
<keyword evidence="2" id="KW-0442">Lipid degradation</keyword>
<keyword evidence="1 2" id="KW-0443">Lipid metabolism</keyword>
<reference evidence="6 7" key="1">
    <citation type="submission" date="2018-12" db="EMBL/GenBank/DDBJ databases">
        <authorList>
            <person name="Grouzdev D.S."/>
            <person name="Krutkina M.S."/>
        </authorList>
    </citation>
    <scope>NUCLEOTIDE SEQUENCE [LARGE SCALE GENOMIC DNA]</scope>
    <source>
        <strain evidence="6 7">RmlP026</strain>
    </source>
</reference>
<dbReference type="InterPro" id="IPR016035">
    <property type="entry name" value="Acyl_Trfase/lysoPLipase"/>
</dbReference>
<feature type="signal peptide" evidence="4">
    <location>
        <begin position="1"/>
        <end position="21"/>
    </location>
</feature>
<dbReference type="GO" id="GO:0016042">
    <property type="term" value="P:lipid catabolic process"/>
    <property type="evidence" value="ECO:0007669"/>
    <property type="project" value="UniProtKB-UniRule"/>
</dbReference>
<dbReference type="EMBL" id="QYBB01000012">
    <property type="protein sequence ID" value="RYC31723.1"/>
    <property type="molecule type" value="Genomic_DNA"/>
</dbReference>
<feature type="chain" id="PRO_5020495744" evidence="4">
    <location>
        <begin position="22"/>
        <end position="403"/>
    </location>
</feature>
<comment type="caution">
    <text evidence="2">Lacks conserved residue(s) required for the propagation of feature annotation.</text>
</comment>
<evidence type="ECO:0000256" key="1">
    <source>
        <dbReference type="ARBA" id="ARBA00023098"/>
    </source>
</evidence>
<evidence type="ECO:0000313" key="7">
    <source>
        <dbReference type="Proteomes" id="UP000290759"/>
    </source>
</evidence>
<feature type="region of interest" description="Disordered" evidence="3">
    <location>
        <begin position="377"/>
        <end position="403"/>
    </location>
</feature>
<proteinExistence type="predicted"/>
<organism evidence="6 7">
    <name type="scientific">Lichenibacterium minor</name>
    <dbReference type="NCBI Taxonomy" id="2316528"/>
    <lineage>
        <taxon>Bacteria</taxon>
        <taxon>Pseudomonadati</taxon>
        <taxon>Pseudomonadota</taxon>
        <taxon>Alphaproteobacteria</taxon>
        <taxon>Hyphomicrobiales</taxon>
        <taxon>Lichenihabitantaceae</taxon>
        <taxon>Lichenibacterium</taxon>
    </lineage>
</organism>
<keyword evidence="7" id="KW-1185">Reference proteome</keyword>
<protein>
    <submittedName>
        <fullName evidence="6">Alpha/beta hydrolase</fullName>
    </submittedName>
</protein>
<dbReference type="InterPro" id="IPR002641">
    <property type="entry name" value="PNPLA_dom"/>
</dbReference>
<feature type="active site" description="Proton acceptor" evidence="2">
    <location>
        <position position="259"/>
    </location>
</feature>
<feature type="domain" description="PNPLA" evidence="5">
    <location>
        <begin position="80"/>
        <end position="272"/>
    </location>
</feature>
<evidence type="ECO:0000256" key="2">
    <source>
        <dbReference type="PROSITE-ProRule" id="PRU01161"/>
    </source>
</evidence>
<comment type="caution">
    <text evidence="6">The sequence shown here is derived from an EMBL/GenBank/DDBJ whole genome shotgun (WGS) entry which is preliminary data.</text>
</comment>
<reference evidence="6 7" key="2">
    <citation type="submission" date="2019-02" db="EMBL/GenBank/DDBJ databases">
        <title>'Lichenibacterium ramalinii' gen. nov. sp. nov., 'Lichenibacterium minor' gen. nov. sp. nov.</title>
        <authorList>
            <person name="Pankratov T."/>
        </authorList>
    </citation>
    <scope>NUCLEOTIDE SEQUENCE [LARGE SCALE GENOMIC DNA]</scope>
    <source>
        <strain evidence="6 7">RmlP026</strain>
    </source>
</reference>
<evidence type="ECO:0000256" key="4">
    <source>
        <dbReference type="SAM" id="SignalP"/>
    </source>
</evidence>
<dbReference type="PROSITE" id="PS51635">
    <property type="entry name" value="PNPLA"/>
    <property type="match status" value="1"/>
</dbReference>
<dbReference type="GO" id="GO:0016787">
    <property type="term" value="F:hydrolase activity"/>
    <property type="evidence" value="ECO:0007669"/>
    <property type="project" value="UniProtKB-UniRule"/>
</dbReference>
<evidence type="ECO:0000259" key="5">
    <source>
        <dbReference type="PROSITE" id="PS51635"/>
    </source>
</evidence>
<dbReference type="RefSeq" id="WP_129227062.1">
    <property type="nucleotide sequence ID" value="NZ_QYBB01000012.1"/>
</dbReference>
<keyword evidence="2 6" id="KW-0378">Hydrolase</keyword>
<dbReference type="Proteomes" id="UP000290759">
    <property type="component" value="Unassembled WGS sequence"/>
</dbReference>
<keyword evidence="4" id="KW-0732">Signal</keyword>
<dbReference type="Gene3D" id="3.40.1090.10">
    <property type="entry name" value="Cytosolic phospholipase A2 catalytic domain"/>
    <property type="match status" value="1"/>
</dbReference>
<feature type="active site" description="Nucleophile" evidence="2">
    <location>
        <position position="115"/>
    </location>
</feature>
<accession>A0A4Q2U577</accession>
<evidence type="ECO:0000313" key="6">
    <source>
        <dbReference type="EMBL" id="RYC31723.1"/>
    </source>
</evidence>
<gene>
    <name evidence="6" type="ORF">D3273_12660</name>
</gene>
<feature type="short sequence motif" description="GXSXG" evidence="2">
    <location>
        <begin position="113"/>
        <end position="117"/>
    </location>
</feature>
<dbReference type="SUPFAM" id="SSF52151">
    <property type="entry name" value="FabD/lysophospholipase-like"/>
    <property type="match status" value="1"/>
</dbReference>
<dbReference type="Pfam" id="PF01734">
    <property type="entry name" value="Patatin"/>
    <property type="match status" value="1"/>
</dbReference>
<dbReference type="OrthoDB" id="323481at2"/>
<evidence type="ECO:0000256" key="3">
    <source>
        <dbReference type="SAM" id="MobiDB-lite"/>
    </source>
</evidence>